<comment type="caution">
    <text evidence="1">The sequence shown here is derived from an EMBL/GenBank/DDBJ whole genome shotgun (WGS) entry which is preliminary data.</text>
</comment>
<dbReference type="PROSITE" id="PS51318">
    <property type="entry name" value="TAT"/>
    <property type="match status" value="1"/>
</dbReference>
<sequence>MKNPSFVETFLRRRSVLAGLVVGMGLALGGGLASAQPAPGAGAGRDPALVGSWFGERIENRVGMHRWKAERRGDGRYEVNRVLIKGTLEQNAAGELGYPPHVETREVGTWSSRGGVVFLAPDSAAAYAYRYTSLADGCVQLDQADPSSGEMARRAMSLGECKPATSRGLAAVLKVECDISEPELRMSQMLDLRIEQDADGQRYASYDGKRDPTPVEVRDYAVRKSFDPGRVDSASSAGEMVLLQIKQRAAAGSALAGKLGFDPAAVRVARMYLLIRRGPIARWITWAAAVRC</sequence>
<protein>
    <submittedName>
        <fullName evidence="1">Uncharacterized protein</fullName>
    </submittedName>
</protein>
<proteinExistence type="predicted"/>
<accession>A0A4Y4CPI0</accession>
<gene>
    <name evidence="1" type="ORF">ZRA01_00050</name>
</gene>
<organism evidence="1 2">
    <name type="scientific">Zoogloea ramigera</name>
    <dbReference type="NCBI Taxonomy" id="350"/>
    <lineage>
        <taxon>Bacteria</taxon>
        <taxon>Pseudomonadati</taxon>
        <taxon>Pseudomonadota</taxon>
        <taxon>Betaproteobacteria</taxon>
        <taxon>Rhodocyclales</taxon>
        <taxon>Zoogloeaceae</taxon>
        <taxon>Zoogloea</taxon>
    </lineage>
</organism>
<dbReference type="AlphaFoldDB" id="A0A4Y4CPI0"/>
<evidence type="ECO:0000313" key="2">
    <source>
        <dbReference type="Proteomes" id="UP000318422"/>
    </source>
</evidence>
<dbReference type="RefSeq" id="WP_141348700.1">
    <property type="nucleotide sequence ID" value="NZ_BJNV01000001.1"/>
</dbReference>
<reference evidence="1 2" key="1">
    <citation type="submission" date="2019-06" db="EMBL/GenBank/DDBJ databases">
        <title>Whole genome shotgun sequence of Zoogloea ramigera NBRC 15342.</title>
        <authorList>
            <person name="Hosoyama A."/>
            <person name="Uohara A."/>
            <person name="Ohji S."/>
            <person name="Ichikawa N."/>
        </authorList>
    </citation>
    <scope>NUCLEOTIDE SEQUENCE [LARGE SCALE GENOMIC DNA]</scope>
    <source>
        <strain evidence="1 2">NBRC 15342</strain>
    </source>
</reference>
<keyword evidence="2" id="KW-1185">Reference proteome</keyword>
<dbReference type="InterPro" id="IPR006311">
    <property type="entry name" value="TAT_signal"/>
</dbReference>
<dbReference type="OrthoDB" id="1261513at2"/>
<dbReference type="Proteomes" id="UP000318422">
    <property type="component" value="Unassembled WGS sequence"/>
</dbReference>
<evidence type="ECO:0000313" key="1">
    <source>
        <dbReference type="EMBL" id="GEC93932.1"/>
    </source>
</evidence>
<name>A0A4Y4CPI0_ZOORA</name>
<dbReference type="EMBL" id="BJNV01000001">
    <property type="protein sequence ID" value="GEC93932.1"/>
    <property type="molecule type" value="Genomic_DNA"/>
</dbReference>